<feature type="transmembrane region" description="Helical" evidence="8">
    <location>
        <begin position="241"/>
        <end position="272"/>
    </location>
</feature>
<evidence type="ECO:0000256" key="5">
    <source>
        <dbReference type="ARBA" id="ARBA00022692"/>
    </source>
</evidence>
<feature type="transmembrane region" description="Helical" evidence="8">
    <location>
        <begin position="311"/>
        <end position="330"/>
    </location>
</feature>
<dbReference type="CDD" id="cd06550">
    <property type="entry name" value="TM_ABC_iron-siderophores_like"/>
    <property type="match status" value="1"/>
</dbReference>
<dbReference type="AlphaFoldDB" id="A0AAF0KAE5"/>
<comment type="subcellular location">
    <subcellularLocation>
        <location evidence="1">Cell membrane</location>
        <topology evidence="1">Multi-pass membrane protein</topology>
    </subcellularLocation>
</comment>
<feature type="transmembrane region" description="Helical" evidence="8">
    <location>
        <begin position="184"/>
        <end position="206"/>
    </location>
</feature>
<evidence type="ECO:0000313" key="9">
    <source>
        <dbReference type="EMBL" id="WGI19580.1"/>
    </source>
</evidence>
<evidence type="ECO:0000256" key="7">
    <source>
        <dbReference type="ARBA" id="ARBA00023136"/>
    </source>
</evidence>
<reference evidence="9" key="1">
    <citation type="submission" date="2023-04" db="EMBL/GenBank/DDBJ databases">
        <title>Novel strain of Lactilactobacillus sakei and use thereof.</title>
        <authorList>
            <person name="Kim S.Y."/>
        </authorList>
    </citation>
    <scope>NUCLEOTIDE SEQUENCE</scope>
    <source>
        <strain evidence="9">HUP1</strain>
    </source>
</reference>
<name>A0AAF0KAE5_LATSK</name>
<dbReference type="PANTHER" id="PTHR30472:SF64">
    <property type="entry name" value="IRON(3+)-HYDROXAMATE IMPORT SYSTEM PERMEASE PROTEIN FHUG"/>
    <property type="match status" value="1"/>
</dbReference>
<dbReference type="GO" id="GO:0033214">
    <property type="term" value="P:siderophore-iron import into cell"/>
    <property type="evidence" value="ECO:0007669"/>
    <property type="project" value="TreeGrafter"/>
</dbReference>
<keyword evidence="3" id="KW-0813">Transport</keyword>
<dbReference type="InterPro" id="IPR037294">
    <property type="entry name" value="ABC_BtuC-like"/>
</dbReference>
<dbReference type="FunFam" id="1.10.3470.10:FF:000001">
    <property type="entry name" value="Vitamin B12 ABC transporter permease BtuC"/>
    <property type="match status" value="1"/>
</dbReference>
<dbReference type="EMBL" id="CP122959">
    <property type="protein sequence ID" value="WGI19580.1"/>
    <property type="molecule type" value="Genomic_DNA"/>
</dbReference>
<dbReference type="Proteomes" id="UP001179858">
    <property type="component" value="Chromosome"/>
</dbReference>
<feature type="transmembrane region" description="Helical" evidence="8">
    <location>
        <begin position="119"/>
        <end position="141"/>
    </location>
</feature>
<evidence type="ECO:0000313" key="10">
    <source>
        <dbReference type="Proteomes" id="UP001179858"/>
    </source>
</evidence>
<feature type="transmembrane region" description="Helical" evidence="8">
    <location>
        <begin position="63"/>
        <end position="80"/>
    </location>
</feature>
<gene>
    <name evidence="9" type="ORF">QBD03_02235</name>
</gene>
<feature type="transmembrane region" description="Helical" evidence="8">
    <location>
        <begin position="92"/>
        <end position="112"/>
    </location>
</feature>
<dbReference type="SUPFAM" id="SSF81345">
    <property type="entry name" value="ABC transporter involved in vitamin B12 uptake, BtuC"/>
    <property type="match status" value="1"/>
</dbReference>
<organism evidence="9 10">
    <name type="scientific">Latilactobacillus sakei</name>
    <name type="common">Lactobacillus sakei</name>
    <dbReference type="NCBI Taxonomy" id="1599"/>
    <lineage>
        <taxon>Bacteria</taxon>
        <taxon>Bacillati</taxon>
        <taxon>Bacillota</taxon>
        <taxon>Bacilli</taxon>
        <taxon>Lactobacillales</taxon>
        <taxon>Lactobacillaceae</taxon>
        <taxon>Latilactobacillus</taxon>
    </lineage>
</organism>
<keyword evidence="5 8" id="KW-0812">Transmembrane</keyword>
<dbReference type="Pfam" id="PF01032">
    <property type="entry name" value="FecCD"/>
    <property type="match status" value="1"/>
</dbReference>
<evidence type="ECO:0000256" key="4">
    <source>
        <dbReference type="ARBA" id="ARBA00022475"/>
    </source>
</evidence>
<comment type="similarity">
    <text evidence="2">Belongs to the binding-protein-dependent transport system permease family. FecCD subfamily.</text>
</comment>
<evidence type="ECO:0000256" key="1">
    <source>
        <dbReference type="ARBA" id="ARBA00004651"/>
    </source>
</evidence>
<sequence>MNMTTKRYRRWLVGLVVLLIATTLVSLQTGQLAIGPQAIGQLLIGQGQAQDALILVDFRMPRIIIAILVGFALAIAGEVLQSTTQNPLADTGFLGINSGAGIAVLLFITFAADQGSQIFILPVLALIGALVSAVVIVIGAYQKSVGITANRLLLTGVAVSTCFSALMVLLTLKLSPDNYQFVMTWLAGSIWGSSWPFIWALLPWLLLTLPYIFSKSQTLDAFVLKPDNMRSLGVDFQKQRLYLIGAAVILAGASVSISGGIGFIGLITPHIARRIIGYQHRYQLLLTGLLGSCFLLVADTCGKLLSPTAEIPAGIIVALIGAPYFIYLLIKTK</sequence>
<dbReference type="RefSeq" id="WP_280103115.1">
    <property type="nucleotide sequence ID" value="NZ_CP122959.1"/>
</dbReference>
<dbReference type="Gene3D" id="1.10.3470.10">
    <property type="entry name" value="ABC transporter involved in vitamin B12 uptake, BtuC"/>
    <property type="match status" value="1"/>
</dbReference>
<keyword evidence="7 8" id="KW-0472">Membrane</keyword>
<evidence type="ECO:0000256" key="8">
    <source>
        <dbReference type="SAM" id="Phobius"/>
    </source>
</evidence>
<keyword evidence="4" id="KW-1003">Cell membrane</keyword>
<proteinExistence type="inferred from homology"/>
<evidence type="ECO:0000256" key="3">
    <source>
        <dbReference type="ARBA" id="ARBA00022448"/>
    </source>
</evidence>
<dbReference type="PANTHER" id="PTHR30472">
    <property type="entry name" value="FERRIC ENTEROBACTIN TRANSPORT SYSTEM PERMEASE PROTEIN"/>
    <property type="match status" value="1"/>
</dbReference>
<evidence type="ECO:0000256" key="2">
    <source>
        <dbReference type="ARBA" id="ARBA00007935"/>
    </source>
</evidence>
<feature type="transmembrane region" description="Helical" evidence="8">
    <location>
        <begin position="153"/>
        <end position="172"/>
    </location>
</feature>
<dbReference type="InterPro" id="IPR000522">
    <property type="entry name" value="ABC_transptr_permease_BtuC"/>
</dbReference>
<keyword evidence="6 8" id="KW-1133">Transmembrane helix</keyword>
<accession>A0AAF0KAE5</accession>
<protein>
    <submittedName>
        <fullName evidence="9">Iron ABC transporter permease</fullName>
    </submittedName>
</protein>
<dbReference type="GO" id="GO:0005886">
    <property type="term" value="C:plasma membrane"/>
    <property type="evidence" value="ECO:0007669"/>
    <property type="project" value="UniProtKB-SubCell"/>
</dbReference>
<dbReference type="GO" id="GO:0022857">
    <property type="term" value="F:transmembrane transporter activity"/>
    <property type="evidence" value="ECO:0007669"/>
    <property type="project" value="InterPro"/>
</dbReference>
<evidence type="ECO:0000256" key="6">
    <source>
        <dbReference type="ARBA" id="ARBA00022989"/>
    </source>
</evidence>